<protein>
    <recommendedName>
        <fullName evidence="4">Acid phosphatase</fullName>
    </recommendedName>
</protein>
<dbReference type="OrthoDB" id="5135119at2759"/>
<reference evidence="2 3" key="1">
    <citation type="submission" date="2018-11" db="EMBL/GenBank/DDBJ databases">
        <title>Genome sequence of Apiotrichum porosum DSM 27194.</title>
        <authorList>
            <person name="Aliyu H."/>
            <person name="Gorte O."/>
            <person name="Ochsenreither K."/>
        </authorList>
    </citation>
    <scope>NUCLEOTIDE SEQUENCE [LARGE SCALE GENOMIC DNA]</scope>
    <source>
        <strain evidence="2 3">DSM 27194</strain>
    </source>
</reference>
<accession>A0A427XGQ2</accession>
<dbReference type="RefSeq" id="XP_028473227.1">
    <property type="nucleotide sequence ID" value="XM_028618271.1"/>
</dbReference>
<dbReference type="PANTHER" id="PTHR31956:SF8">
    <property type="entry name" value="ACID PHOSPHATASE PHOA (AFU_ORTHOLOGUE AFUA_1G03570)"/>
    <property type="match status" value="1"/>
</dbReference>
<evidence type="ECO:0008006" key="4">
    <source>
        <dbReference type="Google" id="ProtNLM"/>
    </source>
</evidence>
<dbReference type="GeneID" id="39587079"/>
<dbReference type="Gene3D" id="3.40.720.10">
    <property type="entry name" value="Alkaline Phosphatase, subunit A"/>
    <property type="match status" value="1"/>
</dbReference>
<keyword evidence="1" id="KW-0378">Hydrolase</keyword>
<dbReference type="AlphaFoldDB" id="A0A427XGQ2"/>
<sequence>MLALLAALLPVAQAVQVQSFAAPAECPTCVSSNYVGQSNGSLPVQTVVAGSAYDRFVTIWLENTDYASAAASSTFQKLAAEGILLTSYHGVTHPSEPNYVAAMMGDFFGMADDDTWFLPYNVSTLVDLLEDRDISWASYQENMPTDGYDLDYTQTNYLNATAGNYTYYKRKHNPHIIANTVASDAKRALRVRNFNDFAVDVNASALPQHVWITPNMVNDAHDTDVNFVSEWLEYFLVPLLSNPLFNDNRTLVQLTFDENESYGIQNQIYTVLLGGAVPSSLKGTNDSTFYTHYSHLSSVQNNWNLPSLGRQDANKTVASVFAFQAEITNHTNYVPTEAEIPMLNLTGTYPGACNPAMWIPILAPDVTATGAGNGSVFYNTSAVDASLSSAPTPLNLTGSVNELNVNPNFTYTGTTVDNSSSPAAVSASSAAAHATSAASTASAKSAGERLAVSGGAIGVVAMAVAALL</sequence>
<evidence type="ECO:0000313" key="3">
    <source>
        <dbReference type="Proteomes" id="UP000279236"/>
    </source>
</evidence>
<dbReference type="GO" id="GO:0009395">
    <property type="term" value="P:phospholipid catabolic process"/>
    <property type="evidence" value="ECO:0007669"/>
    <property type="project" value="TreeGrafter"/>
</dbReference>
<dbReference type="STRING" id="105984.A0A427XGQ2"/>
<gene>
    <name evidence="2" type="ORF">EHS24_002536</name>
</gene>
<dbReference type="PANTHER" id="PTHR31956">
    <property type="entry name" value="NON-SPECIFIC PHOSPHOLIPASE C4-RELATED"/>
    <property type="match status" value="1"/>
</dbReference>
<comment type="caution">
    <text evidence="2">The sequence shown here is derived from an EMBL/GenBank/DDBJ whole genome shotgun (WGS) entry which is preliminary data.</text>
</comment>
<dbReference type="GO" id="GO:0016788">
    <property type="term" value="F:hydrolase activity, acting on ester bonds"/>
    <property type="evidence" value="ECO:0007669"/>
    <property type="project" value="InterPro"/>
</dbReference>
<dbReference type="Pfam" id="PF04185">
    <property type="entry name" value="Phosphoesterase"/>
    <property type="match status" value="1"/>
</dbReference>
<organism evidence="2 3">
    <name type="scientific">Apiotrichum porosum</name>
    <dbReference type="NCBI Taxonomy" id="105984"/>
    <lineage>
        <taxon>Eukaryota</taxon>
        <taxon>Fungi</taxon>
        <taxon>Dikarya</taxon>
        <taxon>Basidiomycota</taxon>
        <taxon>Agaricomycotina</taxon>
        <taxon>Tremellomycetes</taxon>
        <taxon>Trichosporonales</taxon>
        <taxon>Trichosporonaceae</taxon>
        <taxon>Apiotrichum</taxon>
    </lineage>
</organism>
<keyword evidence="3" id="KW-1185">Reference proteome</keyword>
<dbReference type="Proteomes" id="UP000279236">
    <property type="component" value="Unassembled WGS sequence"/>
</dbReference>
<proteinExistence type="predicted"/>
<dbReference type="EMBL" id="RSCE01000013">
    <property type="protein sequence ID" value="RSH78080.1"/>
    <property type="molecule type" value="Genomic_DNA"/>
</dbReference>
<evidence type="ECO:0000256" key="1">
    <source>
        <dbReference type="ARBA" id="ARBA00022801"/>
    </source>
</evidence>
<name>A0A427XGQ2_9TREE</name>
<evidence type="ECO:0000313" key="2">
    <source>
        <dbReference type="EMBL" id="RSH78080.1"/>
    </source>
</evidence>
<dbReference type="InterPro" id="IPR017850">
    <property type="entry name" value="Alkaline_phosphatase_core_sf"/>
</dbReference>
<dbReference type="InterPro" id="IPR007312">
    <property type="entry name" value="Phosphoesterase"/>
</dbReference>